<proteinExistence type="predicted"/>
<dbReference type="AlphaFoldDB" id="K0SRN0"/>
<accession>K0SRN0</accession>
<evidence type="ECO:0000313" key="3">
    <source>
        <dbReference type="Proteomes" id="UP000266841"/>
    </source>
</evidence>
<gene>
    <name evidence="2" type="ORF">THAOC_09831</name>
</gene>
<keyword evidence="1" id="KW-0472">Membrane</keyword>
<keyword evidence="3" id="KW-1185">Reference proteome</keyword>
<protein>
    <submittedName>
        <fullName evidence="2">Uncharacterized protein</fullName>
    </submittedName>
</protein>
<organism evidence="2 3">
    <name type="scientific">Thalassiosira oceanica</name>
    <name type="common">Marine diatom</name>
    <dbReference type="NCBI Taxonomy" id="159749"/>
    <lineage>
        <taxon>Eukaryota</taxon>
        <taxon>Sar</taxon>
        <taxon>Stramenopiles</taxon>
        <taxon>Ochrophyta</taxon>
        <taxon>Bacillariophyta</taxon>
        <taxon>Coscinodiscophyceae</taxon>
        <taxon>Thalassiosirophycidae</taxon>
        <taxon>Thalassiosirales</taxon>
        <taxon>Thalassiosiraceae</taxon>
        <taxon>Thalassiosira</taxon>
    </lineage>
</organism>
<feature type="transmembrane region" description="Helical" evidence="1">
    <location>
        <begin position="116"/>
        <end position="139"/>
    </location>
</feature>
<evidence type="ECO:0000313" key="2">
    <source>
        <dbReference type="EMBL" id="EJK68963.1"/>
    </source>
</evidence>
<dbReference type="OrthoDB" id="412987at2759"/>
<comment type="caution">
    <text evidence="2">The sequence shown here is derived from an EMBL/GenBank/DDBJ whole genome shotgun (WGS) entry which is preliminary data.</text>
</comment>
<sequence>MARRHVRHDLSRLLTNVNLGNSMGAGYGNEQVDDLQDAVEDDLVEGARRPTHAFNDEELWLPIPANIDLPRCHNGRDVARFLCRIVVYLRSAYAERTSHGEKKNPPKLTSFDSKPVDFFVVLCVLHHTTALVLVIPLNLRYPHRWEYHQLAFSLLMAASVCYLAGCYKFTLDVKGSRVDFFKYKLIVLFQLGVILYTRVYLWFPRSLSLRAYIRDKNDTSFFYGCTVMVSHAKSTHRSATACIRLSSRSVVPWDLQVTIFSVFNLILVADAVKAAVKWLPRSFPESKLERQETESLIEESSALDCPDPAAYTLRRMKARRRFKGAVHSVIASKRMAGSVTSDSSKKVQ</sequence>
<reference evidence="2 3" key="1">
    <citation type="journal article" date="2012" name="Genome Biol.">
        <title>Genome and low-iron response of an oceanic diatom adapted to chronic iron limitation.</title>
        <authorList>
            <person name="Lommer M."/>
            <person name="Specht M."/>
            <person name="Roy A.S."/>
            <person name="Kraemer L."/>
            <person name="Andreson R."/>
            <person name="Gutowska M.A."/>
            <person name="Wolf J."/>
            <person name="Bergner S.V."/>
            <person name="Schilhabel M.B."/>
            <person name="Klostermeier U.C."/>
            <person name="Beiko R.G."/>
            <person name="Rosenstiel P."/>
            <person name="Hippler M."/>
            <person name="Laroche J."/>
        </authorList>
    </citation>
    <scope>NUCLEOTIDE SEQUENCE [LARGE SCALE GENOMIC DNA]</scope>
    <source>
        <strain evidence="2 3">CCMP1005</strain>
    </source>
</reference>
<feature type="transmembrane region" description="Helical" evidence="1">
    <location>
        <begin position="151"/>
        <end position="171"/>
    </location>
</feature>
<keyword evidence="1" id="KW-0812">Transmembrane</keyword>
<feature type="transmembrane region" description="Helical" evidence="1">
    <location>
        <begin position="183"/>
        <end position="203"/>
    </location>
</feature>
<keyword evidence="1" id="KW-1133">Transmembrane helix</keyword>
<name>K0SRN0_THAOC</name>
<dbReference type="EMBL" id="AGNL01010656">
    <property type="protein sequence ID" value="EJK68963.1"/>
    <property type="molecule type" value="Genomic_DNA"/>
</dbReference>
<evidence type="ECO:0000256" key="1">
    <source>
        <dbReference type="SAM" id="Phobius"/>
    </source>
</evidence>
<dbReference type="Proteomes" id="UP000266841">
    <property type="component" value="Unassembled WGS sequence"/>
</dbReference>